<keyword evidence="2" id="KW-0663">Pyridoxal phosphate</keyword>
<keyword evidence="4" id="KW-1185">Reference proteome</keyword>
<reference evidence="3 4" key="1">
    <citation type="submission" date="2018-10" db="EMBL/GenBank/DDBJ databases">
        <title>A high-quality apple genome assembly.</title>
        <authorList>
            <person name="Hu J."/>
        </authorList>
    </citation>
    <scope>NUCLEOTIDE SEQUENCE [LARGE SCALE GENOMIC DNA]</scope>
    <source>
        <strain evidence="4">cv. HFTH1</strain>
        <tissue evidence="3">Young leaf</tissue>
    </source>
</reference>
<dbReference type="PANTHER" id="PTHR43727">
    <property type="entry name" value="DIAMINOPIMELATE DECARBOXYLASE"/>
    <property type="match status" value="1"/>
</dbReference>
<evidence type="ECO:0000256" key="1">
    <source>
        <dbReference type="ARBA" id="ARBA00001933"/>
    </source>
</evidence>
<dbReference type="AlphaFoldDB" id="A0A498IH00"/>
<dbReference type="Proteomes" id="UP000290289">
    <property type="component" value="Chromosome 11"/>
</dbReference>
<dbReference type="GO" id="GO:0009089">
    <property type="term" value="P:lysine biosynthetic process via diaminopimelate"/>
    <property type="evidence" value="ECO:0007669"/>
    <property type="project" value="TreeGrafter"/>
</dbReference>
<evidence type="ECO:0000256" key="2">
    <source>
        <dbReference type="ARBA" id="ARBA00022898"/>
    </source>
</evidence>
<protein>
    <submittedName>
        <fullName evidence="3">Uncharacterized protein</fullName>
    </submittedName>
</protein>
<evidence type="ECO:0000313" key="4">
    <source>
        <dbReference type="Proteomes" id="UP000290289"/>
    </source>
</evidence>
<proteinExistence type="predicted"/>
<dbReference type="GO" id="GO:0008836">
    <property type="term" value="F:diaminopimelate decarboxylase activity"/>
    <property type="evidence" value="ECO:0007669"/>
    <property type="project" value="TreeGrafter"/>
</dbReference>
<dbReference type="GO" id="GO:0009507">
    <property type="term" value="C:chloroplast"/>
    <property type="evidence" value="ECO:0007669"/>
    <property type="project" value="TreeGrafter"/>
</dbReference>
<organism evidence="3 4">
    <name type="scientific">Malus domestica</name>
    <name type="common">Apple</name>
    <name type="synonym">Pyrus malus</name>
    <dbReference type="NCBI Taxonomy" id="3750"/>
    <lineage>
        <taxon>Eukaryota</taxon>
        <taxon>Viridiplantae</taxon>
        <taxon>Streptophyta</taxon>
        <taxon>Embryophyta</taxon>
        <taxon>Tracheophyta</taxon>
        <taxon>Spermatophyta</taxon>
        <taxon>Magnoliopsida</taxon>
        <taxon>eudicotyledons</taxon>
        <taxon>Gunneridae</taxon>
        <taxon>Pentapetalae</taxon>
        <taxon>rosids</taxon>
        <taxon>fabids</taxon>
        <taxon>Rosales</taxon>
        <taxon>Rosaceae</taxon>
        <taxon>Amygdaloideae</taxon>
        <taxon>Maleae</taxon>
        <taxon>Malus</taxon>
    </lineage>
</organism>
<dbReference type="STRING" id="3750.A0A498IH00"/>
<dbReference type="EMBL" id="RDQH01000337">
    <property type="protein sequence ID" value="RXH82656.1"/>
    <property type="molecule type" value="Genomic_DNA"/>
</dbReference>
<dbReference type="Gene3D" id="2.40.37.10">
    <property type="entry name" value="Lyase, Ornithine Decarboxylase, Chain A, domain 1"/>
    <property type="match status" value="1"/>
</dbReference>
<name>A0A498IH00_MALDO</name>
<comment type="caution">
    <text evidence="3">The sequence shown here is derived from an EMBL/GenBank/DDBJ whole genome shotgun (WGS) entry which is preliminary data.</text>
</comment>
<dbReference type="PANTHER" id="PTHR43727:SF2">
    <property type="entry name" value="GROUP IV DECARBOXYLASE"/>
    <property type="match status" value="1"/>
</dbReference>
<dbReference type="InterPro" id="IPR009006">
    <property type="entry name" value="Ala_racemase/Decarboxylase_C"/>
</dbReference>
<dbReference type="SUPFAM" id="SSF50621">
    <property type="entry name" value="Alanine racemase C-terminal domain-like"/>
    <property type="match status" value="1"/>
</dbReference>
<evidence type="ECO:0000313" key="3">
    <source>
        <dbReference type="EMBL" id="RXH82656.1"/>
    </source>
</evidence>
<gene>
    <name evidence="3" type="ORF">DVH24_002428</name>
</gene>
<comment type="cofactor">
    <cofactor evidence="1">
        <name>pyridoxal 5'-phosphate</name>
        <dbReference type="ChEBI" id="CHEBI:597326"/>
    </cofactor>
</comment>
<sequence>MEGEEGEELNIQSWPSVSNLTNISFTSFNGNGKLLEDMEFDLENIVPAARIASKILLGVGLVVHDAGTYCMSMASTYNLKMHPSEYWVWNSYKKQSLRLNTNINARFQKLIL</sequence>
<accession>A0A498IH00</accession>